<keyword evidence="1 2" id="KW-0238">DNA-binding</keyword>
<dbReference type="RefSeq" id="WP_038093290.1">
    <property type="nucleotide sequence ID" value="NZ_JMIR01000038.1"/>
</dbReference>
<gene>
    <name evidence="4" type="ORF">EL26_21010</name>
</gene>
<organism evidence="4 5">
    <name type="scientific">Tumebacillus flagellatus</name>
    <dbReference type="NCBI Taxonomy" id="1157490"/>
    <lineage>
        <taxon>Bacteria</taxon>
        <taxon>Bacillati</taxon>
        <taxon>Bacillota</taxon>
        <taxon>Bacilli</taxon>
        <taxon>Bacillales</taxon>
        <taxon>Alicyclobacillaceae</taxon>
        <taxon>Tumebacillus</taxon>
    </lineage>
</organism>
<dbReference type="PROSITE" id="PS50977">
    <property type="entry name" value="HTH_TETR_2"/>
    <property type="match status" value="1"/>
</dbReference>
<proteinExistence type="predicted"/>
<dbReference type="GO" id="GO:0003677">
    <property type="term" value="F:DNA binding"/>
    <property type="evidence" value="ECO:0007669"/>
    <property type="project" value="UniProtKB-UniRule"/>
</dbReference>
<sequence>MNKHGLREIKREATAHALADAAFELTMERGLDGFVVEDVVQRAGYSRRTFANYYSCKEEAVASAAESTKNVDEVRALFERLPDSTTPLEVMYQLTKLQFTGEYLRKMRQLVVLSKQYPTLEPYLLSVLRRSLASSQEVLNRLFPNRYPEGYTHMLAGALNGALVPLMDGSLNVLLPGDSPEEYPEATTFDDYLETIYGYLRNGF</sequence>
<evidence type="ECO:0000256" key="2">
    <source>
        <dbReference type="PROSITE-ProRule" id="PRU00335"/>
    </source>
</evidence>
<dbReference type="InterPro" id="IPR001647">
    <property type="entry name" value="HTH_TetR"/>
</dbReference>
<dbReference type="SUPFAM" id="SSF46689">
    <property type="entry name" value="Homeodomain-like"/>
    <property type="match status" value="1"/>
</dbReference>
<feature type="domain" description="HTH tetR-type" evidence="3">
    <location>
        <begin position="12"/>
        <end position="72"/>
    </location>
</feature>
<protein>
    <submittedName>
        <fullName evidence="4">TetR family transcriptional regulator</fullName>
    </submittedName>
</protein>
<dbReference type="InterPro" id="IPR009057">
    <property type="entry name" value="Homeodomain-like_sf"/>
</dbReference>
<dbReference type="Pfam" id="PF00440">
    <property type="entry name" value="TetR_N"/>
    <property type="match status" value="1"/>
</dbReference>
<feature type="DNA-binding region" description="H-T-H motif" evidence="2">
    <location>
        <begin position="35"/>
        <end position="54"/>
    </location>
</feature>
<dbReference type="AlphaFoldDB" id="A0A074LGQ7"/>
<evidence type="ECO:0000313" key="5">
    <source>
        <dbReference type="Proteomes" id="UP000027931"/>
    </source>
</evidence>
<comment type="caution">
    <text evidence="4">The sequence shown here is derived from an EMBL/GenBank/DDBJ whole genome shotgun (WGS) entry which is preliminary data.</text>
</comment>
<dbReference type="STRING" id="1157490.EL26_21010"/>
<name>A0A074LGQ7_9BACL</name>
<dbReference type="EMBL" id="JMIR01000038">
    <property type="protein sequence ID" value="KEO81416.1"/>
    <property type="molecule type" value="Genomic_DNA"/>
</dbReference>
<reference evidence="4 5" key="1">
    <citation type="journal article" date="2013" name="Int. J. Syst. Evol. Microbiol.">
        <title>Tumebacillus flagellatus sp. nov., an alpha-amylase/pullulanase-producing bacterium isolated from cassava wastewater.</title>
        <authorList>
            <person name="Wang Q."/>
            <person name="Xie N."/>
            <person name="Qin Y."/>
            <person name="Shen N."/>
            <person name="Zhu J."/>
            <person name="Mi H."/>
            <person name="Huang R."/>
        </authorList>
    </citation>
    <scope>NUCLEOTIDE SEQUENCE [LARGE SCALE GENOMIC DNA]</scope>
    <source>
        <strain evidence="4 5">GST4</strain>
    </source>
</reference>
<dbReference type="eggNOG" id="COG1309">
    <property type="taxonomic scope" value="Bacteria"/>
</dbReference>
<evidence type="ECO:0000259" key="3">
    <source>
        <dbReference type="PROSITE" id="PS50977"/>
    </source>
</evidence>
<dbReference type="Gene3D" id="1.10.357.10">
    <property type="entry name" value="Tetracycline Repressor, domain 2"/>
    <property type="match status" value="1"/>
</dbReference>
<dbReference type="OrthoDB" id="8688418at2"/>
<keyword evidence="5" id="KW-1185">Reference proteome</keyword>
<evidence type="ECO:0000256" key="1">
    <source>
        <dbReference type="ARBA" id="ARBA00023125"/>
    </source>
</evidence>
<dbReference type="Proteomes" id="UP000027931">
    <property type="component" value="Unassembled WGS sequence"/>
</dbReference>
<evidence type="ECO:0000313" key="4">
    <source>
        <dbReference type="EMBL" id="KEO81416.1"/>
    </source>
</evidence>
<accession>A0A074LGQ7</accession>